<accession>A0A1J6HSH1</accession>
<dbReference type="AlphaFoldDB" id="A0A1J6HSH1"/>
<dbReference type="Gramene" id="OIS95861">
    <property type="protein sequence ID" value="OIS95861"/>
    <property type="gene ID" value="A4A49_14219"/>
</dbReference>
<dbReference type="STRING" id="49451.A0A1J6HSH1"/>
<evidence type="ECO:0000313" key="10">
    <source>
        <dbReference type="Proteomes" id="UP000187609"/>
    </source>
</evidence>
<dbReference type="InterPro" id="IPR016024">
    <property type="entry name" value="ARM-type_fold"/>
</dbReference>
<evidence type="ECO:0000256" key="7">
    <source>
        <dbReference type="ARBA" id="ARBA00023242"/>
    </source>
</evidence>
<proteinExistence type="predicted"/>
<dbReference type="GO" id="GO:0005737">
    <property type="term" value="C:cytoplasm"/>
    <property type="evidence" value="ECO:0007669"/>
    <property type="project" value="UniProtKB-SubCell"/>
</dbReference>
<feature type="domain" description="TOG" evidence="8">
    <location>
        <begin position="194"/>
        <end position="442"/>
    </location>
</feature>
<dbReference type="InterPro" id="IPR011989">
    <property type="entry name" value="ARM-like"/>
</dbReference>
<keyword evidence="5" id="KW-0677">Repeat</keyword>
<dbReference type="Pfam" id="PF18808">
    <property type="entry name" value="Importin_rep_4"/>
    <property type="match status" value="1"/>
</dbReference>
<evidence type="ECO:0000259" key="8">
    <source>
        <dbReference type="SMART" id="SM01349"/>
    </source>
</evidence>
<evidence type="ECO:0000256" key="3">
    <source>
        <dbReference type="ARBA" id="ARBA00022448"/>
    </source>
</evidence>
<comment type="subcellular location">
    <subcellularLocation>
        <location evidence="2">Cytoplasm</location>
    </subcellularLocation>
    <subcellularLocation>
        <location evidence="1">Nucleus</location>
    </subcellularLocation>
</comment>
<dbReference type="OMA" id="HEPENEH"/>
<organism evidence="9 10">
    <name type="scientific">Nicotiana attenuata</name>
    <name type="common">Coyote tobacco</name>
    <dbReference type="NCBI Taxonomy" id="49451"/>
    <lineage>
        <taxon>Eukaryota</taxon>
        <taxon>Viridiplantae</taxon>
        <taxon>Streptophyta</taxon>
        <taxon>Embryophyta</taxon>
        <taxon>Tracheophyta</taxon>
        <taxon>Spermatophyta</taxon>
        <taxon>Magnoliopsida</taxon>
        <taxon>eudicotyledons</taxon>
        <taxon>Gunneridae</taxon>
        <taxon>Pentapetalae</taxon>
        <taxon>asterids</taxon>
        <taxon>lamiids</taxon>
        <taxon>Solanales</taxon>
        <taxon>Solanaceae</taxon>
        <taxon>Nicotianoideae</taxon>
        <taxon>Nicotianeae</taxon>
        <taxon>Nicotiana</taxon>
    </lineage>
</organism>
<dbReference type="Proteomes" id="UP000187609">
    <property type="component" value="Unassembled WGS sequence"/>
</dbReference>
<keyword evidence="3" id="KW-0813">Transport</keyword>
<gene>
    <name evidence="9" type="ORF">A4A49_14219</name>
</gene>
<dbReference type="SMR" id="A0A1J6HSH1"/>
<evidence type="ECO:0000313" key="9">
    <source>
        <dbReference type="EMBL" id="OIS95861.1"/>
    </source>
</evidence>
<dbReference type="SMART" id="SM01349">
    <property type="entry name" value="TOG"/>
    <property type="match status" value="1"/>
</dbReference>
<dbReference type="InterPro" id="IPR041389">
    <property type="entry name" value="Importin_rep_6"/>
</dbReference>
<dbReference type="InterPro" id="IPR034085">
    <property type="entry name" value="TOG"/>
</dbReference>
<evidence type="ECO:0000256" key="6">
    <source>
        <dbReference type="ARBA" id="ARBA00022927"/>
    </source>
</evidence>
<keyword evidence="7" id="KW-0539">Nucleus</keyword>
<keyword evidence="10" id="KW-1185">Reference proteome</keyword>
<dbReference type="PANTHER" id="PTHR10527">
    <property type="entry name" value="IMPORTIN BETA"/>
    <property type="match status" value="1"/>
</dbReference>
<comment type="caution">
    <text evidence="9">The sequence shown here is derived from an EMBL/GenBank/DDBJ whole genome shotgun (WGS) entry which is preliminary data.</text>
</comment>
<dbReference type="Pfam" id="PF12755">
    <property type="entry name" value="Vac14_Fab1_bd"/>
    <property type="match status" value="1"/>
</dbReference>
<evidence type="ECO:0000256" key="5">
    <source>
        <dbReference type="ARBA" id="ARBA00022737"/>
    </source>
</evidence>
<name>A0A1J6HSH1_NICAT</name>
<evidence type="ECO:0000256" key="2">
    <source>
        <dbReference type="ARBA" id="ARBA00004496"/>
    </source>
</evidence>
<dbReference type="InterPro" id="IPR041653">
    <property type="entry name" value="Importin_rep_4"/>
</dbReference>
<dbReference type="GO" id="GO:0005634">
    <property type="term" value="C:nucleus"/>
    <property type="evidence" value="ECO:0007669"/>
    <property type="project" value="UniProtKB-SubCell"/>
</dbReference>
<dbReference type="InterPro" id="IPR058584">
    <property type="entry name" value="IMB1_TNPO1-like_TPR"/>
</dbReference>
<keyword evidence="4" id="KW-0963">Cytoplasm</keyword>
<dbReference type="SUPFAM" id="SSF48371">
    <property type="entry name" value="ARM repeat"/>
    <property type="match status" value="1"/>
</dbReference>
<dbReference type="GO" id="GO:0006606">
    <property type="term" value="P:protein import into nucleus"/>
    <property type="evidence" value="ECO:0007669"/>
    <property type="project" value="InterPro"/>
</dbReference>
<keyword evidence="6" id="KW-0653">Protein transport</keyword>
<dbReference type="Gene3D" id="1.25.10.10">
    <property type="entry name" value="Leucine-rich Repeat Variant"/>
    <property type="match status" value="1"/>
</dbReference>
<dbReference type="Pfam" id="PF25780">
    <property type="entry name" value="TPR_IPO5"/>
    <property type="match status" value="1"/>
</dbReference>
<evidence type="ECO:0000256" key="4">
    <source>
        <dbReference type="ARBA" id="ARBA00022490"/>
    </source>
</evidence>
<protein>
    <recommendedName>
        <fullName evidence="8">TOG domain-containing protein</fullName>
    </recommendedName>
</protein>
<dbReference type="InterPro" id="IPR040122">
    <property type="entry name" value="Importin_beta"/>
</dbReference>
<dbReference type="InterPro" id="IPR057672">
    <property type="entry name" value="TPR_IPO4/5"/>
</dbReference>
<reference evidence="9" key="1">
    <citation type="submission" date="2016-11" db="EMBL/GenBank/DDBJ databases">
        <title>The genome of Nicotiana attenuata.</title>
        <authorList>
            <person name="Xu S."/>
            <person name="Brockmoeller T."/>
            <person name="Gaquerel E."/>
            <person name="Navarro A."/>
            <person name="Kuhl H."/>
            <person name="Gase K."/>
            <person name="Ling Z."/>
            <person name="Zhou W."/>
            <person name="Kreitzer C."/>
            <person name="Stanke M."/>
            <person name="Tang H."/>
            <person name="Lyons E."/>
            <person name="Pandey P."/>
            <person name="Pandey S.P."/>
            <person name="Timmermann B."/>
            <person name="Baldwin I.T."/>
        </authorList>
    </citation>
    <scope>NUCLEOTIDE SEQUENCE [LARGE SCALE GENOMIC DNA]</scope>
    <source>
        <strain evidence="9">UT</strain>
    </source>
</reference>
<dbReference type="Pfam" id="PF25574">
    <property type="entry name" value="TPR_IMB1"/>
    <property type="match status" value="1"/>
</dbReference>
<evidence type="ECO:0000256" key="1">
    <source>
        <dbReference type="ARBA" id="ARBA00004123"/>
    </source>
</evidence>
<dbReference type="Pfam" id="PF18829">
    <property type="entry name" value="Importin_rep_6"/>
    <property type="match status" value="1"/>
</dbReference>
<sequence length="849" mass="95912">MVRKLWQTPNIPCLKDWHSLFLNTLNDDTLLLEVRIMATKAVINFIQSVPNSNEKERFQELLPGMMKTLTDATSNSDQEDVAEYALNFFIELAENEPKFLRRQLAIVVGSFIEIAEAENVQDGMRKLAVEFLITMVKAKERAPGMMKKLPLFTNRCFAMLLQLLLDIKDEPIWHTADIMHEDAGETNNYNFGKECLSRFSVALGGKTVAPIAIEQLSAFIVAPEWEKRHAALVALYQIAEGSSKVIIKYLEHVVNMVLHSFQDHHPRVRSAAIKSIGRLSVDFHPELQEQYTNQVLPALVAAMDEFQNPRVQVEAAAAVKIFCLTGKPETLVPHLDGILKKLLVLMQNDNQMVQEAALKALGGIANLYKEHFQKHYDFLMPYLKTILVNANNKYNVLLQSTALECISFVGMAVGKEKFSDDLKQVMEVVKPLLKSQDIEFVTIIYILEAWSRFCRCMEKDFLPYMSTVMPPLVECARLKLDKILFSADTDDCREMFGDSVHFVMFGKRMISITESDLLRGKSIACGIFGLLAQTLEEDFHPWISQAASVLVPLLKFYIHKEVRSKTIRAMYPLLISAKLAVEKGTAEGGNKSYFKKLSTATLRALRDALYSEPKVELCASILRELNKCLQICGSLLNKERILRTINKIKHVLVKSSRRKGDLVKRAKSEDFDAEEAELLRGEREQEEEVFINVGNILVTFIKIFKADFLPFLDKLSSYLLPMKGKDYTAAETSTCFLIFAKLVEDCGEAALKYCYIYLPFLLDSSNDENSGVRQNALYGLRLCAEYGGSVFEPVVGEALSRINVVITHLHAHEPENEHAYNNAVSALGKICQVHQESIDSVQVHFPGNP</sequence>
<dbReference type="EMBL" id="MJEQ01037194">
    <property type="protein sequence ID" value="OIS95861.1"/>
    <property type="molecule type" value="Genomic_DNA"/>
</dbReference>